<dbReference type="Pfam" id="PF00171">
    <property type="entry name" value="Aldedh"/>
    <property type="match status" value="1"/>
</dbReference>
<dbReference type="PANTHER" id="PTHR43353">
    <property type="entry name" value="SUCCINATE-SEMIALDEHYDE DEHYDROGENASE, MITOCHONDRIAL"/>
    <property type="match status" value="1"/>
</dbReference>
<reference evidence="3" key="1">
    <citation type="submission" date="2023-04" db="EMBL/GenBank/DDBJ databases">
        <title>Black Yeasts Isolated from many extreme environments.</title>
        <authorList>
            <person name="Coleine C."/>
            <person name="Stajich J.E."/>
            <person name="Selbmann L."/>
        </authorList>
    </citation>
    <scope>NUCLEOTIDE SEQUENCE</scope>
    <source>
        <strain evidence="3">CCFEE 5312</strain>
    </source>
</reference>
<dbReference type="Gene3D" id="3.40.309.10">
    <property type="entry name" value="Aldehyde Dehydrogenase, Chain A, domain 2"/>
    <property type="match status" value="1"/>
</dbReference>
<evidence type="ECO:0000256" key="1">
    <source>
        <dbReference type="ARBA" id="ARBA00023002"/>
    </source>
</evidence>
<dbReference type="PANTHER" id="PTHR43353:SF6">
    <property type="entry name" value="CYTOPLASMIC ALDEHYDE DEHYDROGENASE (EUROFUNG)"/>
    <property type="match status" value="1"/>
</dbReference>
<comment type="caution">
    <text evidence="3">The sequence shown here is derived from an EMBL/GenBank/DDBJ whole genome shotgun (WGS) entry which is preliminary data.</text>
</comment>
<dbReference type="Proteomes" id="UP001271007">
    <property type="component" value="Unassembled WGS sequence"/>
</dbReference>
<organism evidence="3 4">
    <name type="scientific">Extremus antarcticus</name>
    <dbReference type="NCBI Taxonomy" id="702011"/>
    <lineage>
        <taxon>Eukaryota</taxon>
        <taxon>Fungi</taxon>
        <taxon>Dikarya</taxon>
        <taxon>Ascomycota</taxon>
        <taxon>Pezizomycotina</taxon>
        <taxon>Dothideomycetes</taxon>
        <taxon>Dothideomycetidae</taxon>
        <taxon>Mycosphaerellales</taxon>
        <taxon>Extremaceae</taxon>
        <taxon>Extremus</taxon>
    </lineage>
</organism>
<dbReference type="InterPro" id="IPR050740">
    <property type="entry name" value="Aldehyde_DH_Superfamily"/>
</dbReference>
<name>A0AAJ0DRC4_9PEZI</name>
<dbReference type="Gene3D" id="3.40.605.10">
    <property type="entry name" value="Aldehyde Dehydrogenase, Chain A, domain 1"/>
    <property type="match status" value="1"/>
</dbReference>
<accession>A0AAJ0DRC4</accession>
<evidence type="ECO:0000313" key="4">
    <source>
        <dbReference type="Proteomes" id="UP001271007"/>
    </source>
</evidence>
<gene>
    <name evidence="3" type="ORF">LTR09_003788</name>
</gene>
<feature type="domain" description="Aldehyde dehydrogenase" evidence="2">
    <location>
        <begin position="26"/>
        <end position="474"/>
    </location>
</feature>
<dbReference type="InterPro" id="IPR015590">
    <property type="entry name" value="Aldehyde_DH_dom"/>
</dbReference>
<dbReference type="GO" id="GO:0009450">
    <property type="term" value="P:gamma-aminobutyric acid catabolic process"/>
    <property type="evidence" value="ECO:0007669"/>
    <property type="project" value="TreeGrafter"/>
</dbReference>
<evidence type="ECO:0000313" key="3">
    <source>
        <dbReference type="EMBL" id="KAK3055235.1"/>
    </source>
</evidence>
<evidence type="ECO:0000259" key="2">
    <source>
        <dbReference type="Pfam" id="PF00171"/>
    </source>
</evidence>
<dbReference type="EMBL" id="JAWDJX010000009">
    <property type="protein sequence ID" value="KAK3055235.1"/>
    <property type="molecule type" value="Genomic_DNA"/>
</dbReference>
<protein>
    <recommendedName>
        <fullName evidence="2">Aldehyde dehydrogenase domain-containing protein</fullName>
    </recommendedName>
</protein>
<dbReference type="InterPro" id="IPR016161">
    <property type="entry name" value="Ald_DH/histidinol_DH"/>
</dbReference>
<dbReference type="GO" id="GO:0004777">
    <property type="term" value="F:succinate-semialdehyde dehydrogenase (NAD+) activity"/>
    <property type="evidence" value="ECO:0007669"/>
    <property type="project" value="TreeGrafter"/>
</dbReference>
<dbReference type="InterPro" id="IPR016162">
    <property type="entry name" value="Ald_DH_N"/>
</dbReference>
<dbReference type="AlphaFoldDB" id="A0AAJ0DRC4"/>
<dbReference type="SUPFAM" id="SSF53720">
    <property type="entry name" value="ALDH-like"/>
    <property type="match status" value="1"/>
</dbReference>
<keyword evidence="1" id="KW-0560">Oxidoreductase</keyword>
<keyword evidence="4" id="KW-1185">Reference proteome</keyword>
<dbReference type="InterPro" id="IPR016163">
    <property type="entry name" value="Ald_DH_C"/>
</dbReference>
<proteinExistence type="predicted"/>
<sequence>MLRLKDALGREVVANIVNGRSVSLPESRTFSVRSAVTGEAVHYAQSATVEVAKDAVQAAVQAFSSWKRTSVTERRNIINRAADILERRLDDVVERETKETSCTEHWAKHDAGLATVLMRETAMNIAGICGSIPPPISPDVTSLLFKEPIGAVLIIPPWNAALILSLRGVSTAIGAGCTVILKASELCPWTHQLILEIFTEAGLPPGVINQIQADRADAVAVTEALIADPGIKKIEFIGSAGVGKVIAGLGAKYLKPVLMECGDQSPCIILDDADLEQAATLCAQGALAHSGQLCWSTERILVQSKVKDRFLEFLVAAFKAFQHTGCCITERGAQHTKTILEAAVADGARFLVGDAELTGKTALKASLVADINKSSRLATEEVFGPTASVYIVDNDADAISEANRTSFGLSAAVFTADYRRGLKMARELEFGQVQINAMTIYASAAAPVTGLKSSGWGSNGGPYGIEEFLFIKHVSLHDAPRVMANGAPAS</sequence>